<organism evidence="20 21">
    <name type="scientific">Aspergillus coremiiformis</name>
    <dbReference type="NCBI Taxonomy" id="138285"/>
    <lineage>
        <taxon>Eukaryota</taxon>
        <taxon>Fungi</taxon>
        <taxon>Dikarya</taxon>
        <taxon>Ascomycota</taxon>
        <taxon>Pezizomycotina</taxon>
        <taxon>Eurotiomycetes</taxon>
        <taxon>Eurotiomycetidae</taxon>
        <taxon>Eurotiales</taxon>
        <taxon>Aspergillaceae</taxon>
        <taxon>Aspergillus</taxon>
        <taxon>Aspergillus subgen. Circumdati</taxon>
    </lineage>
</organism>
<evidence type="ECO:0000256" key="17">
    <source>
        <dbReference type="SAM" id="Coils"/>
    </source>
</evidence>
<dbReference type="Pfam" id="PF01300">
    <property type="entry name" value="Sua5_yciO_yrdC"/>
    <property type="match status" value="1"/>
</dbReference>
<comment type="subcellular location">
    <subcellularLocation>
        <location evidence="1">Cytoplasm</location>
    </subcellularLocation>
</comment>
<keyword evidence="7" id="KW-0808">Transferase</keyword>
<dbReference type="GO" id="GO:0072344">
    <property type="term" value="P:rescue of stalled ribosome"/>
    <property type="evidence" value="ECO:0007669"/>
    <property type="project" value="TreeGrafter"/>
</dbReference>
<evidence type="ECO:0000256" key="14">
    <source>
        <dbReference type="ARBA" id="ARBA00048366"/>
    </source>
</evidence>
<evidence type="ECO:0000256" key="12">
    <source>
        <dbReference type="ARBA" id="ARBA00023054"/>
    </source>
</evidence>
<evidence type="ECO:0000256" key="8">
    <source>
        <dbReference type="ARBA" id="ARBA00022694"/>
    </source>
</evidence>
<feature type="compositionally biased region" description="Polar residues" evidence="18">
    <location>
        <begin position="777"/>
        <end position="789"/>
    </location>
</feature>
<comment type="similarity">
    <text evidence="3">Belongs to the NEMF family.</text>
</comment>
<dbReference type="FunFam" id="2.30.310.10:FF:000003">
    <property type="entry name" value="Zinc knuckle domain containing protein"/>
    <property type="match status" value="1"/>
</dbReference>
<feature type="compositionally biased region" description="Basic and acidic residues" evidence="18">
    <location>
        <begin position="919"/>
        <end position="944"/>
    </location>
</feature>
<gene>
    <name evidence="20" type="ORF">BDV28DRAFT_159782</name>
</gene>
<accession>A0A5N6Z2M6</accession>
<evidence type="ECO:0000256" key="2">
    <source>
        <dbReference type="ARBA" id="ARBA00007663"/>
    </source>
</evidence>
<protein>
    <recommendedName>
        <fullName evidence="16">Ribosome quality control complex subunit 2</fullName>
        <ecNumber evidence="4">2.7.7.87</ecNumber>
    </recommendedName>
    <alternativeName>
        <fullName evidence="13">L-threonylcarbamoyladenylate synthase</fullName>
    </alternativeName>
    <alternativeName>
        <fullName evidence="5">Threonylcarbamoyl-AMP synthase</fullName>
    </alternativeName>
</protein>
<evidence type="ECO:0000256" key="9">
    <source>
        <dbReference type="ARBA" id="ARBA00022695"/>
    </source>
</evidence>
<dbReference type="EC" id="2.7.7.87" evidence="4"/>
<dbReference type="Pfam" id="PF05833">
    <property type="entry name" value="NFACT_N"/>
    <property type="match status" value="1"/>
</dbReference>
<dbReference type="GO" id="GO:0043023">
    <property type="term" value="F:ribosomal large subunit binding"/>
    <property type="evidence" value="ECO:0007669"/>
    <property type="project" value="TreeGrafter"/>
</dbReference>
<dbReference type="Gene3D" id="3.40.50.11030">
    <property type="entry name" value="Threonylcarbamoyl-AMP synthase, C-terminal domain"/>
    <property type="match status" value="1"/>
</dbReference>
<dbReference type="Pfam" id="PF11923">
    <property type="entry name" value="NFACT-C"/>
    <property type="match status" value="1"/>
</dbReference>
<evidence type="ECO:0000256" key="11">
    <source>
        <dbReference type="ARBA" id="ARBA00022840"/>
    </source>
</evidence>
<evidence type="ECO:0000313" key="20">
    <source>
        <dbReference type="EMBL" id="KAE8350250.1"/>
    </source>
</evidence>
<dbReference type="SUPFAM" id="SSF55821">
    <property type="entry name" value="YrdC/RibB"/>
    <property type="match status" value="1"/>
</dbReference>
<sequence length="1562" mass="172148">MKQRFSSLDVKVISQELASEIVNLRVSNIYDLSSRIFLFKLAKPDHRKQLIVDSGFRCHVTQYSRATATMPSAFVTRMRKFLKSRRITSVKQIGTDRVIDFSFSDGMYHMFLEFFAGGNIIITDREYNILALVRQVSVSEGEEARVGIKYTVTDKQNYHGIPEITLGRIKETLEKAKALFAHEDGAPKKSKKKKNADVLRKALSQGFPEYPPLLLDHAFAVKEVDPTTALDQVLQDDSLLQRVNEVLEEAQNEDRKLSTEESHPGYIIAKEDNRKPASVNETALETGNLLYEDFHPFKPRQFEGKSDIKILEFPSLNATIDEYFSSIETQKLESRLTEREEAAKRKLDAVRQEHEKKIGALKEQQELHIRKAGAIEDNVYRVQEAMDAVNGLIAQGMDWVEIARLIEMEQSRGNPVARIIKLPLKLYENTITLLLGEAGDEQDEGDELFSSDESEESEDEEENNGNQQTPTVLTIDIDLGLSPWANAKQYYEQKKQAAVKEQRTAQSSTKALKSHEKKVTEDLKRGLKQEKQVLRQTRQPFWFEKFLFFISSEGYLVLGGRDAMQSEMLYRRHLKKGDIFVHADLEGAKPMIVKNRSKDPNAPIPPSTLSQAGNLCVATSSAWDSKAVMSAWWAQASQISKTAEVGGLLPTGEFLVKGEKNFLAPSQLVLGFGVMFQISKDSLKNHKTHLFDEPEAPESTTEGIHNPAEESTQRSEEQPETIGLPELSEDPKGQVDEQSSESEDEPENTDSLPPRNPLQGGLSEPLPTEDAWGETKASGSDGENTPNKPEQQEGPSDEEDVEAAPADEQVEEGEKGPVEESASLGEHERTLSAREKRSLRKGKSPEPGQQPPGKNSASATKGAAAKGTNPISARGKKGKAKKAAAKYADQDEEDRELALRLLGANKGKAGKAAAAAEAKVNREKEAEAQKKRRQAQHERATEAERRRQALFEEGGDDYDEATAAVEAADLEWIPALIGAPRPEDEILAAIPVCAPWAALGRYRYKVKLQPGTVKKGKAVKEILGRWVAETTTGKAKKEYAEEAGISLADAEKLRAREGDTIKAWKDTEIINNVPVGKVRIMLGAGGGDSKGKGKGGGGGGAKLVSFVPRLVAGGCPRSFMRFLSTTTTMSPKEKTRIVSVRRLNKEGPGNKSLSEWWESERRHKTPEAAAIEEAAQLLRTNNIPVAFPTETVYGLGADATRSDAVRGIYKAKQRPSDNPLIVHIDSLEMLERLLNPPESSATRRSESPRNTMPAVYQSLIARFWPGPLTILLPNPSGSLLANEVTSKLTTFGARMPSSPLARLLIHVADRPLAAPSANASTKPSPTAAEHVYHDLQGRIELILDGGSCGVGVESTVVDGLCHPPAILRPGGIGIEEIRTCAGWENVQLGYHDGTLDVKEIPRAPGMKYRHYSPKARVVLFEAGSKEQSVAKHIRKDLEDTAIGAHMIGIVRTKNWRRCLGLLSEEEIERTLKPLPSLVDGFVGFSVPVKGHPSRSPAFKEAFDCYLGPDVESVARGLFAALRAMDEMEVDVIYVEGIPDQEGDRAAAVMNRLRKAAGAELRV</sequence>
<evidence type="ECO:0000256" key="16">
    <source>
        <dbReference type="ARBA" id="ARBA00070414"/>
    </source>
</evidence>
<dbReference type="GO" id="GO:0002949">
    <property type="term" value="P:tRNA threonylcarbamoyladenosine modification"/>
    <property type="evidence" value="ECO:0007669"/>
    <property type="project" value="UniProtKB-ARBA"/>
</dbReference>
<feature type="domain" description="YrdC-like" evidence="19">
    <location>
        <begin position="1168"/>
        <end position="1372"/>
    </location>
</feature>
<evidence type="ECO:0000256" key="4">
    <source>
        <dbReference type="ARBA" id="ARBA00012584"/>
    </source>
</evidence>
<dbReference type="OrthoDB" id="207084at2759"/>
<evidence type="ECO:0000256" key="10">
    <source>
        <dbReference type="ARBA" id="ARBA00022741"/>
    </source>
</evidence>
<feature type="region of interest" description="Disordered" evidence="18">
    <location>
        <begin position="437"/>
        <end position="471"/>
    </location>
</feature>
<dbReference type="InterPro" id="IPR006070">
    <property type="entry name" value="Sua5-like_dom"/>
</dbReference>
<dbReference type="GO" id="GO:0005524">
    <property type="term" value="F:ATP binding"/>
    <property type="evidence" value="ECO:0007669"/>
    <property type="project" value="UniProtKB-KW"/>
</dbReference>
<dbReference type="Pfam" id="PF05670">
    <property type="entry name" value="NFACT-R_1"/>
    <property type="match status" value="1"/>
</dbReference>
<dbReference type="Gene3D" id="2.30.310.10">
    <property type="entry name" value="ibrinogen binding protein from staphylococcus aureus domain"/>
    <property type="match status" value="1"/>
</dbReference>
<dbReference type="GO" id="GO:1990112">
    <property type="term" value="C:RQC complex"/>
    <property type="evidence" value="ECO:0007669"/>
    <property type="project" value="TreeGrafter"/>
</dbReference>
<dbReference type="PANTHER" id="PTHR15239:SF6">
    <property type="entry name" value="RIBOSOME QUALITY CONTROL COMPLEX SUBUNIT NEMF"/>
    <property type="match status" value="1"/>
</dbReference>
<evidence type="ECO:0000313" key="21">
    <source>
        <dbReference type="Proteomes" id="UP000327118"/>
    </source>
</evidence>
<evidence type="ECO:0000256" key="6">
    <source>
        <dbReference type="ARBA" id="ARBA00022490"/>
    </source>
</evidence>
<dbReference type="Proteomes" id="UP000327118">
    <property type="component" value="Unassembled WGS sequence"/>
</dbReference>
<dbReference type="EMBL" id="ML739237">
    <property type="protein sequence ID" value="KAE8350250.1"/>
    <property type="molecule type" value="Genomic_DNA"/>
</dbReference>
<dbReference type="InterPro" id="IPR021846">
    <property type="entry name" value="NFACT-C"/>
</dbReference>
<feature type="compositionally biased region" description="Basic and acidic residues" evidence="18">
    <location>
        <begin position="707"/>
        <end position="717"/>
    </location>
</feature>
<dbReference type="InterPro" id="IPR008532">
    <property type="entry name" value="NFACT_RNA-bd"/>
</dbReference>
<feature type="compositionally biased region" description="Acidic residues" evidence="18">
    <location>
        <begin position="738"/>
        <end position="748"/>
    </location>
</feature>
<keyword evidence="11" id="KW-0067">ATP-binding</keyword>
<evidence type="ECO:0000256" key="15">
    <source>
        <dbReference type="ARBA" id="ARBA00056339"/>
    </source>
</evidence>
<dbReference type="NCBIfam" id="TIGR00057">
    <property type="entry name" value="L-threonylcarbamoyladenylate synthase"/>
    <property type="match status" value="1"/>
</dbReference>
<feature type="compositionally biased region" description="Low complexity" evidence="18">
    <location>
        <begin position="853"/>
        <end position="869"/>
    </location>
</feature>
<name>A0A5N6Z2M6_9EURO</name>
<dbReference type="Pfam" id="PF03481">
    <property type="entry name" value="Sua5_C"/>
    <property type="match status" value="1"/>
</dbReference>
<keyword evidence="9" id="KW-0548">Nucleotidyltransferase</keyword>
<feature type="compositionally biased region" description="Low complexity" evidence="18">
    <location>
        <begin position="899"/>
        <end position="918"/>
    </location>
</feature>
<evidence type="ECO:0000256" key="1">
    <source>
        <dbReference type="ARBA" id="ARBA00004496"/>
    </source>
</evidence>
<feature type="coiled-coil region" evidence="17">
    <location>
        <begin position="333"/>
        <end position="364"/>
    </location>
</feature>
<feature type="region of interest" description="Disordered" evidence="18">
    <location>
        <begin position="692"/>
        <end position="944"/>
    </location>
</feature>
<evidence type="ECO:0000256" key="3">
    <source>
        <dbReference type="ARBA" id="ARBA00008318"/>
    </source>
</evidence>
<comment type="similarity">
    <text evidence="2">Belongs to the SUA5 family.</text>
</comment>
<feature type="compositionally biased region" description="Basic and acidic residues" evidence="18">
    <location>
        <begin position="825"/>
        <end position="836"/>
    </location>
</feature>
<dbReference type="GO" id="GO:0005737">
    <property type="term" value="C:cytoplasm"/>
    <property type="evidence" value="ECO:0007669"/>
    <property type="project" value="UniProtKB-SubCell"/>
</dbReference>
<keyword evidence="10" id="KW-0547">Nucleotide-binding</keyword>
<dbReference type="InterPro" id="IPR005145">
    <property type="entry name" value="Sua5_C"/>
</dbReference>
<feature type="compositionally biased region" description="Basic residues" evidence="18">
    <location>
        <begin position="874"/>
        <end position="884"/>
    </location>
</feature>
<evidence type="ECO:0000259" key="19">
    <source>
        <dbReference type="PROSITE" id="PS51163"/>
    </source>
</evidence>
<dbReference type="PROSITE" id="PS51163">
    <property type="entry name" value="YRDC"/>
    <property type="match status" value="1"/>
</dbReference>
<evidence type="ECO:0000256" key="13">
    <source>
        <dbReference type="ARBA" id="ARBA00029774"/>
    </source>
</evidence>
<dbReference type="GO" id="GO:1990116">
    <property type="term" value="P:ribosome-associated ubiquitin-dependent protein catabolic process"/>
    <property type="evidence" value="ECO:0007669"/>
    <property type="project" value="TreeGrafter"/>
</dbReference>
<feature type="compositionally biased region" description="Acidic residues" evidence="18">
    <location>
        <begin position="438"/>
        <end position="463"/>
    </location>
</feature>
<keyword evidence="6" id="KW-0963">Cytoplasm</keyword>
<dbReference type="Gene3D" id="3.90.870.10">
    <property type="entry name" value="DHBP synthase"/>
    <property type="match status" value="1"/>
</dbReference>
<comment type="function">
    <text evidence="15">Required for the formation of a threonylcarbamoyl group on adenosine at position 37 (t(6)A37) in tRNAs that read codons beginning with adenine. Likely catalyzes the conversion of L-threonine, HCO(3)(-)/CO(2) and ATP to give threonylcarbamoyl-AMP (TC-AMP) as the acyladenylate intermediate, with the release of diphosphate. Required for normal translation, by ensuring translation fidelity at the level of codon recognition, appropriate translation initiation selection and maintenance of reading frame. Also involved in telomere replication. Binds to single-stranded telomeric (ssTG) DNA and positively regulates telomere length.</text>
</comment>
<evidence type="ECO:0000256" key="5">
    <source>
        <dbReference type="ARBA" id="ARBA00015492"/>
    </source>
</evidence>
<dbReference type="InterPro" id="IPR017945">
    <property type="entry name" value="DHBP_synth_RibB-like_a/b_dom"/>
</dbReference>
<dbReference type="InterPro" id="IPR038385">
    <property type="entry name" value="Sua5/YwlC_C"/>
</dbReference>
<evidence type="ECO:0000256" key="18">
    <source>
        <dbReference type="SAM" id="MobiDB-lite"/>
    </source>
</evidence>
<reference evidence="21" key="1">
    <citation type="submission" date="2019-04" db="EMBL/GenBank/DDBJ databases">
        <title>Friends and foes A comparative genomics studyof 23 Aspergillus species from section Flavi.</title>
        <authorList>
            <consortium name="DOE Joint Genome Institute"/>
            <person name="Kjaerbolling I."/>
            <person name="Vesth T."/>
            <person name="Frisvad J.C."/>
            <person name="Nybo J.L."/>
            <person name="Theobald S."/>
            <person name="Kildgaard S."/>
            <person name="Isbrandt T."/>
            <person name="Kuo A."/>
            <person name="Sato A."/>
            <person name="Lyhne E.K."/>
            <person name="Kogle M.E."/>
            <person name="Wiebenga A."/>
            <person name="Kun R.S."/>
            <person name="Lubbers R.J."/>
            <person name="Makela M.R."/>
            <person name="Barry K."/>
            <person name="Chovatia M."/>
            <person name="Clum A."/>
            <person name="Daum C."/>
            <person name="Haridas S."/>
            <person name="He G."/>
            <person name="LaButti K."/>
            <person name="Lipzen A."/>
            <person name="Mondo S."/>
            <person name="Riley R."/>
            <person name="Salamov A."/>
            <person name="Simmons B.A."/>
            <person name="Magnuson J.K."/>
            <person name="Henrissat B."/>
            <person name="Mortensen U.H."/>
            <person name="Larsen T.O."/>
            <person name="Devries R.P."/>
            <person name="Grigoriev I.V."/>
            <person name="Machida M."/>
            <person name="Baker S.E."/>
            <person name="Andersen M.R."/>
        </authorList>
    </citation>
    <scope>NUCLEOTIDE SEQUENCE [LARGE SCALE GENOMIC DNA]</scope>
    <source>
        <strain evidence="21">CBS 553.77</strain>
    </source>
</reference>
<keyword evidence="12 17" id="KW-0175">Coiled coil</keyword>
<keyword evidence="21" id="KW-1185">Reference proteome</keyword>
<dbReference type="GO" id="GO:0000049">
    <property type="term" value="F:tRNA binding"/>
    <property type="evidence" value="ECO:0007669"/>
    <property type="project" value="TreeGrafter"/>
</dbReference>
<proteinExistence type="inferred from homology"/>
<dbReference type="PANTHER" id="PTHR15239">
    <property type="entry name" value="NUCLEAR EXPORT MEDIATOR FACTOR NEMF"/>
    <property type="match status" value="1"/>
</dbReference>
<dbReference type="FunFam" id="3.90.870.10:FF:000008">
    <property type="entry name" value="Threonylcarbamoyl-AMP synthase"/>
    <property type="match status" value="1"/>
</dbReference>
<dbReference type="InterPro" id="IPR051608">
    <property type="entry name" value="RQC_Subunit_NEMF"/>
</dbReference>
<comment type="catalytic activity">
    <reaction evidence="14">
        <text>L-threonine + hydrogencarbonate + ATP = L-threonylcarbamoyladenylate + diphosphate + H2O</text>
        <dbReference type="Rhea" id="RHEA:36407"/>
        <dbReference type="ChEBI" id="CHEBI:15377"/>
        <dbReference type="ChEBI" id="CHEBI:17544"/>
        <dbReference type="ChEBI" id="CHEBI:30616"/>
        <dbReference type="ChEBI" id="CHEBI:33019"/>
        <dbReference type="ChEBI" id="CHEBI:57926"/>
        <dbReference type="ChEBI" id="CHEBI:73682"/>
        <dbReference type="EC" id="2.7.7.87"/>
    </reaction>
</comment>
<dbReference type="GO" id="GO:0061710">
    <property type="term" value="F:L-threonylcarbamoyladenylate synthase"/>
    <property type="evidence" value="ECO:0007669"/>
    <property type="project" value="UniProtKB-EC"/>
</dbReference>
<evidence type="ECO:0000256" key="7">
    <source>
        <dbReference type="ARBA" id="ARBA00022679"/>
    </source>
</evidence>
<dbReference type="GO" id="GO:0003725">
    <property type="term" value="F:double-stranded RNA binding"/>
    <property type="evidence" value="ECO:0007669"/>
    <property type="project" value="InterPro"/>
</dbReference>
<keyword evidence="8" id="KW-0819">tRNA processing</keyword>